<evidence type="ECO:0000313" key="2">
    <source>
        <dbReference type="Proteomes" id="UP001341840"/>
    </source>
</evidence>
<keyword evidence="2" id="KW-1185">Reference proteome</keyword>
<dbReference type="EMBL" id="JASCZI010282575">
    <property type="protein sequence ID" value="MED6227548.1"/>
    <property type="molecule type" value="Genomic_DNA"/>
</dbReference>
<name>A0ABU6ZZV3_9FABA</name>
<sequence>GMVVSGYNGDMLAEARRKKAELRCSLKDLRNTQHKLPRTYMEFRHNYAPAYVSGTSD</sequence>
<evidence type="ECO:0000313" key="1">
    <source>
        <dbReference type="EMBL" id="MED6227548.1"/>
    </source>
</evidence>
<comment type="caution">
    <text evidence="1">The sequence shown here is derived from an EMBL/GenBank/DDBJ whole genome shotgun (WGS) entry which is preliminary data.</text>
</comment>
<proteinExistence type="predicted"/>
<organism evidence="1 2">
    <name type="scientific">Stylosanthes scabra</name>
    <dbReference type="NCBI Taxonomy" id="79078"/>
    <lineage>
        <taxon>Eukaryota</taxon>
        <taxon>Viridiplantae</taxon>
        <taxon>Streptophyta</taxon>
        <taxon>Embryophyta</taxon>
        <taxon>Tracheophyta</taxon>
        <taxon>Spermatophyta</taxon>
        <taxon>Magnoliopsida</taxon>
        <taxon>eudicotyledons</taxon>
        <taxon>Gunneridae</taxon>
        <taxon>Pentapetalae</taxon>
        <taxon>rosids</taxon>
        <taxon>fabids</taxon>
        <taxon>Fabales</taxon>
        <taxon>Fabaceae</taxon>
        <taxon>Papilionoideae</taxon>
        <taxon>50 kb inversion clade</taxon>
        <taxon>dalbergioids sensu lato</taxon>
        <taxon>Dalbergieae</taxon>
        <taxon>Pterocarpus clade</taxon>
        <taxon>Stylosanthes</taxon>
    </lineage>
</organism>
<gene>
    <name evidence="1" type="ORF">PIB30_114625</name>
</gene>
<reference evidence="1 2" key="1">
    <citation type="journal article" date="2023" name="Plants (Basel)">
        <title>Bridging the Gap: Combining Genomics and Transcriptomics Approaches to Understand Stylosanthes scabra, an Orphan Legume from the Brazilian Caatinga.</title>
        <authorList>
            <person name="Ferreira-Neto J.R.C."/>
            <person name="da Silva M.D."/>
            <person name="Binneck E."/>
            <person name="de Melo N.F."/>
            <person name="da Silva R.H."/>
            <person name="de Melo A.L.T.M."/>
            <person name="Pandolfi V."/>
            <person name="Bustamante F.O."/>
            <person name="Brasileiro-Vidal A.C."/>
            <person name="Benko-Iseppon A.M."/>
        </authorList>
    </citation>
    <scope>NUCLEOTIDE SEQUENCE [LARGE SCALE GENOMIC DNA]</scope>
    <source>
        <tissue evidence="1">Leaves</tissue>
    </source>
</reference>
<feature type="non-terminal residue" evidence="1">
    <location>
        <position position="1"/>
    </location>
</feature>
<accession>A0ABU6ZZV3</accession>
<protein>
    <submittedName>
        <fullName evidence="1">Uncharacterized protein</fullName>
    </submittedName>
</protein>
<dbReference type="Proteomes" id="UP001341840">
    <property type="component" value="Unassembled WGS sequence"/>
</dbReference>